<gene>
    <name evidence="1" type="ORF">SDC9_94950</name>
</gene>
<dbReference type="EMBL" id="VSSQ01012005">
    <property type="protein sequence ID" value="MPM48226.1"/>
    <property type="molecule type" value="Genomic_DNA"/>
</dbReference>
<name>A0A645A5J7_9ZZZZ</name>
<sequence>MRKLLVSLMLLLLCSSLSARSLGYGVGFYGQNVEAEPERASSGAEFSLVYKPLQLAFLNPSLHVKNSVGTEMDGEWVAPYWEVGMSVDLIRIIDHPFNFLAHNVIAYTPSVSVAYQYDPRRNLSLASVGLSPFKLSQKDFWYEFFSPFLTYDLKSGELDSWGVNLVRYTFFFK</sequence>
<organism evidence="1">
    <name type="scientific">bioreactor metagenome</name>
    <dbReference type="NCBI Taxonomy" id="1076179"/>
    <lineage>
        <taxon>unclassified sequences</taxon>
        <taxon>metagenomes</taxon>
        <taxon>ecological metagenomes</taxon>
    </lineage>
</organism>
<evidence type="ECO:0000313" key="1">
    <source>
        <dbReference type="EMBL" id="MPM48226.1"/>
    </source>
</evidence>
<accession>A0A645A5J7</accession>
<evidence type="ECO:0008006" key="2">
    <source>
        <dbReference type="Google" id="ProtNLM"/>
    </source>
</evidence>
<reference evidence="1" key="1">
    <citation type="submission" date="2019-08" db="EMBL/GenBank/DDBJ databases">
        <authorList>
            <person name="Kucharzyk K."/>
            <person name="Murdoch R.W."/>
            <person name="Higgins S."/>
            <person name="Loffler F."/>
        </authorList>
    </citation>
    <scope>NUCLEOTIDE SEQUENCE</scope>
</reference>
<dbReference type="AlphaFoldDB" id="A0A645A5J7"/>
<proteinExistence type="predicted"/>
<comment type="caution">
    <text evidence="1">The sequence shown here is derived from an EMBL/GenBank/DDBJ whole genome shotgun (WGS) entry which is preliminary data.</text>
</comment>
<protein>
    <recommendedName>
        <fullName evidence="2">Outer membrane protein beta-barrel domain-containing protein</fullName>
    </recommendedName>
</protein>